<evidence type="ECO:0000313" key="2">
    <source>
        <dbReference type="EMBL" id="KAF6805163.1"/>
    </source>
</evidence>
<dbReference type="InterPro" id="IPR011009">
    <property type="entry name" value="Kinase-like_dom_sf"/>
</dbReference>
<dbReference type="AlphaFoldDB" id="A0A8H6J2T7"/>
<dbReference type="OrthoDB" id="4836165at2759"/>
<dbReference type="EMBL" id="WIGM01001093">
    <property type="protein sequence ID" value="KAF6805163.1"/>
    <property type="molecule type" value="Genomic_DNA"/>
</dbReference>
<evidence type="ECO:0000259" key="1">
    <source>
        <dbReference type="Pfam" id="PF01636"/>
    </source>
</evidence>
<dbReference type="PANTHER" id="PTHR21310:SF15">
    <property type="entry name" value="AMINOGLYCOSIDE PHOSPHOTRANSFERASE DOMAIN-CONTAINING PROTEIN"/>
    <property type="match status" value="1"/>
</dbReference>
<sequence length="168" mass="18848">MASLRLPKIGTVVRKEDSGYEAGPIPGIGGPFDTAAAFFEAWAATAKFKRGKEEIAQILQRVGPISAEEMVKIIEEFPSQIRNTAAHLPFPTCNEGPFPLDHDDFLHSNIMVDEASFEVTGIIDWKWAWTVPWGLMGYPDFLRAMPRSFDLPQHYDENGQPLEEDVKE</sequence>
<accession>A0A8H6J2T7</accession>
<dbReference type="Pfam" id="PF01636">
    <property type="entry name" value="APH"/>
    <property type="match status" value="1"/>
</dbReference>
<organism evidence="2 3">
    <name type="scientific">Colletotrichum musicola</name>
    <dbReference type="NCBI Taxonomy" id="2175873"/>
    <lineage>
        <taxon>Eukaryota</taxon>
        <taxon>Fungi</taxon>
        <taxon>Dikarya</taxon>
        <taxon>Ascomycota</taxon>
        <taxon>Pezizomycotina</taxon>
        <taxon>Sordariomycetes</taxon>
        <taxon>Hypocreomycetidae</taxon>
        <taxon>Glomerellales</taxon>
        <taxon>Glomerellaceae</taxon>
        <taxon>Colletotrichum</taxon>
        <taxon>Colletotrichum orchidearum species complex</taxon>
    </lineage>
</organism>
<gene>
    <name evidence="2" type="ORF">CMUS01_14685</name>
</gene>
<protein>
    <recommendedName>
        <fullName evidence="1">Aminoglycoside phosphotransferase domain-containing protein</fullName>
    </recommendedName>
</protein>
<feature type="non-terminal residue" evidence="2">
    <location>
        <position position="168"/>
    </location>
</feature>
<reference evidence="2" key="1">
    <citation type="journal article" date="2020" name="Phytopathology">
        <title>Genome Sequence Resources of Colletotrichum truncatum, C. plurivorum, C. musicola, and C. sojae: Four Species Pathogenic to Soybean (Glycine max).</title>
        <authorList>
            <person name="Rogerio F."/>
            <person name="Boufleur T.R."/>
            <person name="Ciampi-Guillardi M."/>
            <person name="Sukno S.A."/>
            <person name="Thon M.R."/>
            <person name="Massola Junior N.S."/>
            <person name="Baroncelli R."/>
        </authorList>
    </citation>
    <scope>NUCLEOTIDE SEQUENCE</scope>
    <source>
        <strain evidence="2">LFN0074</strain>
    </source>
</reference>
<dbReference type="PANTHER" id="PTHR21310">
    <property type="entry name" value="AMINOGLYCOSIDE PHOSPHOTRANSFERASE-RELATED-RELATED"/>
    <property type="match status" value="1"/>
</dbReference>
<name>A0A8H6J2T7_9PEZI</name>
<comment type="caution">
    <text evidence="2">The sequence shown here is derived from an EMBL/GenBank/DDBJ whole genome shotgun (WGS) entry which is preliminary data.</text>
</comment>
<feature type="domain" description="Aminoglycoside phosphotransferase" evidence="1">
    <location>
        <begin position="37"/>
        <end position="125"/>
    </location>
</feature>
<dbReference type="InterPro" id="IPR051678">
    <property type="entry name" value="AGP_Transferase"/>
</dbReference>
<dbReference type="InterPro" id="IPR002575">
    <property type="entry name" value="Aminoglycoside_PTrfase"/>
</dbReference>
<dbReference type="Proteomes" id="UP000639643">
    <property type="component" value="Unassembled WGS sequence"/>
</dbReference>
<evidence type="ECO:0000313" key="3">
    <source>
        <dbReference type="Proteomes" id="UP000639643"/>
    </source>
</evidence>
<keyword evidence="3" id="KW-1185">Reference proteome</keyword>
<dbReference type="SUPFAM" id="SSF56112">
    <property type="entry name" value="Protein kinase-like (PK-like)"/>
    <property type="match status" value="1"/>
</dbReference>
<proteinExistence type="predicted"/>
<dbReference type="Gene3D" id="3.90.1200.10">
    <property type="match status" value="1"/>
</dbReference>